<dbReference type="InterPro" id="IPR006139">
    <property type="entry name" value="D-isomer_2_OHA_DH_cat_dom"/>
</dbReference>
<dbReference type="GO" id="GO:0051287">
    <property type="term" value="F:NAD binding"/>
    <property type="evidence" value="ECO:0007669"/>
    <property type="project" value="InterPro"/>
</dbReference>
<keyword evidence="2 4" id="KW-0560">Oxidoreductase</keyword>
<evidence type="ECO:0000313" key="8">
    <source>
        <dbReference type="Proteomes" id="UP000246569"/>
    </source>
</evidence>
<evidence type="ECO:0000256" key="1">
    <source>
        <dbReference type="ARBA" id="ARBA00005854"/>
    </source>
</evidence>
<dbReference type="SUPFAM" id="SSF51735">
    <property type="entry name" value="NAD(P)-binding Rossmann-fold domains"/>
    <property type="match status" value="1"/>
</dbReference>
<dbReference type="CDD" id="cd12162">
    <property type="entry name" value="2-Hacid_dh_4"/>
    <property type="match status" value="1"/>
</dbReference>
<keyword evidence="3" id="KW-0520">NAD</keyword>
<keyword evidence="8" id="KW-1185">Reference proteome</keyword>
<evidence type="ECO:0000256" key="2">
    <source>
        <dbReference type="ARBA" id="ARBA00023002"/>
    </source>
</evidence>
<dbReference type="RefSeq" id="WP_110017050.1">
    <property type="nucleotide sequence ID" value="NZ_QGTJ01000002.1"/>
</dbReference>
<name>A0A317MXM8_9GAMM</name>
<evidence type="ECO:0000313" key="7">
    <source>
        <dbReference type="EMBL" id="PWV64375.1"/>
    </source>
</evidence>
<dbReference type="GO" id="GO:0016616">
    <property type="term" value="F:oxidoreductase activity, acting on the CH-OH group of donors, NAD or NADP as acceptor"/>
    <property type="evidence" value="ECO:0007669"/>
    <property type="project" value="InterPro"/>
</dbReference>
<protein>
    <submittedName>
        <fullName evidence="7">Glycerate dehydrogenase</fullName>
    </submittedName>
</protein>
<dbReference type="Proteomes" id="UP000246569">
    <property type="component" value="Unassembled WGS sequence"/>
</dbReference>
<dbReference type="SUPFAM" id="SSF52283">
    <property type="entry name" value="Formate/glycerate dehydrogenase catalytic domain-like"/>
    <property type="match status" value="1"/>
</dbReference>
<comment type="similarity">
    <text evidence="1 4">Belongs to the D-isomer specific 2-hydroxyacid dehydrogenase family.</text>
</comment>
<evidence type="ECO:0000259" key="6">
    <source>
        <dbReference type="Pfam" id="PF02826"/>
    </source>
</evidence>
<organism evidence="7 8">
    <name type="scientific">Plasticicumulans acidivorans</name>
    <dbReference type="NCBI Taxonomy" id="886464"/>
    <lineage>
        <taxon>Bacteria</taxon>
        <taxon>Pseudomonadati</taxon>
        <taxon>Pseudomonadota</taxon>
        <taxon>Gammaproteobacteria</taxon>
        <taxon>Candidatus Competibacteraceae</taxon>
        <taxon>Plasticicumulans</taxon>
    </lineage>
</organism>
<dbReference type="Gene3D" id="3.40.50.720">
    <property type="entry name" value="NAD(P)-binding Rossmann-like Domain"/>
    <property type="match status" value="2"/>
</dbReference>
<dbReference type="Pfam" id="PF02826">
    <property type="entry name" value="2-Hacid_dh_C"/>
    <property type="match status" value="1"/>
</dbReference>
<evidence type="ECO:0000256" key="3">
    <source>
        <dbReference type="ARBA" id="ARBA00023027"/>
    </source>
</evidence>
<accession>A0A317MXM8</accession>
<dbReference type="PANTHER" id="PTHR43761:SF1">
    <property type="entry name" value="D-ISOMER SPECIFIC 2-HYDROXYACID DEHYDROGENASE CATALYTIC DOMAIN-CONTAINING PROTEIN-RELATED"/>
    <property type="match status" value="1"/>
</dbReference>
<dbReference type="NCBIfam" id="NF005069">
    <property type="entry name" value="PRK06487.1"/>
    <property type="match status" value="1"/>
</dbReference>
<dbReference type="AlphaFoldDB" id="A0A317MXM8"/>
<sequence length="317" mass="33826">MRAVFLDRDSLDTGDLDFSALERVCGTLQYHAATERDEVCTRIQGAGIVISNKVMLDAETLRQAQELQLICIAATGTNNVDLDAARTRGLVVSNCRGYGTQSVAQHAIMLMLTVATSFNAYQRELRAGAWQQARQFCLLDHPIRELGGRVLGIVGYGELGRATAQLAQAFGMQVRIAALPGRPAGEGRVPLAELLSQVDVLSLHCPLTAETRGLIGAAELAAMKSDAILINTARGGLVDEAALVAALRRGRLGGAGVDVLSVEPPLAGNPLLVDDLPNLIVTPHNAWGSREARQRLVDQLVENVQAFIAGAPRRVVI</sequence>
<dbReference type="InterPro" id="IPR036291">
    <property type="entry name" value="NAD(P)-bd_dom_sf"/>
</dbReference>
<dbReference type="PANTHER" id="PTHR43761">
    <property type="entry name" value="D-ISOMER SPECIFIC 2-HYDROXYACID DEHYDROGENASE FAMILY PROTEIN (AFU_ORTHOLOGUE AFUA_1G13630)"/>
    <property type="match status" value="1"/>
</dbReference>
<evidence type="ECO:0000259" key="5">
    <source>
        <dbReference type="Pfam" id="PF00389"/>
    </source>
</evidence>
<dbReference type="Pfam" id="PF00389">
    <property type="entry name" value="2-Hacid_dh"/>
    <property type="match status" value="1"/>
</dbReference>
<comment type="caution">
    <text evidence="7">The sequence shown here is derived from an EMBL/GenBank/DDBJ whole genome shotgun (WGS) entry which is preliminary data.</text>
</comment>
<dbReference type="InterPro" id="IPR050418">
    <property type="entry name" value="D-iso_2-hydroxyacid_DH_PdxB"/>
</dbReference>
<dbReference type="PROSITE" id="PS00671">
    <property type="entry name" value="D_2_HYDROXYACID_DH_3"/>
    <property type="match status" value="1"/>
</dbReference>
<dbReference type="EMBL" id="QGTJ01000002">
    <property type="protein sequence ID" value="PWV64375.1"/>
    <property type="molecule type" value="Genomic_DNA"/>
</dbReference>
<evidence type="ECO:0000256" key="4">
    <source>
        <dbReference type="RuleBase" id="RU003719"/>
    </source>
</evidence>
<feature type="domain" description="D-isomer specific 2-hydroxyacid dehydrogenase catalytic" evidence="5">
    <location>
        <begin position="24"/>
        <end position="315"/>
    </location>
</feature>
<dbReference type="InterPro" id="IPR006140">
    <property type="entry name" value="D-isomer_DH_NAD-bd"/>
</dbReference>
<reference evidence="7 8" key="1">
    <citation type="submission" date="2018-05" db="EMBL/GenBank/DDBJ databases">
        <title>Genomic Encyclopedia of Type Strains, Phase IV (KMG-IV): sequencing the most valuable type-strain genomes for metagenomic binning, comparative biology and taxonomic classification.</title>
        <authorList>
            <person name="Goeker M."/>
        </authorList>
    </citation>
    <scope>NUCLEOTIDE SEQUENCE [LARGE SCALE GENOMIC DNA]</scope>
    <source>
        <strain evidence="7 8">DSM 23606</strain>
    </source>
</reference>
<proteinExistence type="inferred from homology"/>
<gene>
    <name evidence="7" type="ORF">C7443_10224</name>
</gene>
<feature type="domain" description="D-isomer specific 2-hydroxyacid dehydrogenase NAD-binding" evidence="6">
    <location>
        <begin position="108"/>
        <end position="286"/>
    </location>
</feature>
<dbReference type="OrthoDB" id="9805416at2"/>
<dbReference type="InterPro" id="IPR029753">
    <property type="entry name" value="D-isomer_DH_CS"/>
</dbReference>